<name>C2Y2X0_BACMY</name>
<sequence>MNNLRKITAVDGDLLFEAIKKLNGEGIVAKQGGVQNYKLDCD</sequence>
<reference evidence="1" key="1">
    <citation type="journal article" date="2012" name="Genome Res.">
        <title>Genomic characterization of the Bacillus cereus sensu lato species: Backdrop to the evolution of Bacillus anthracis.</title>
        <authorList>
            <person name="Zwick M.E."/>
            <person name="Joseph S.J."/>
            <person name="Didelot X."/>
            <person name="Chen P.E."/>
            <person name="Bishop-Lilly K.A."/>
            <person name="Stewart A.C."/>
            <person name="Willner K."/>
            <person name="Nolan N."/>
            <person name="Lentz S."/>
            <person name="Thomason M.K."/>
            <person name="Sozhamannan S."/>
            <person name="Mateczun A.J."/>
            <person name="Du L."/>
            <person name="Read T.D."/>
        </authorList>
    </citation>
    <scope>NUCLEOTIDE SEQUENCE [LARGE SCALE GENOMIC DNA]</scope>
    <source>
        <strain evidence="1">AH603</strain>
    </source>
</reference>
<dbReference type="Proteomes" id="UP000001753">
    <property type="component" value="Chromosome"/>
</dbReference>
<protein>
    <submittedName>
        <fullName evidence="1">Uncharacterized protein</fullName>
    </submittedName>
</protein>
<dbReference type="HOGENOM" id="CLU_3246911_0_0_9"/>
<evidence type="ECO:0000313" key="1">
    <source>
        <dbReference type="EMBL" id="EEL67732.1"/>
    </source>
</evidence>
<dbReference type="AlphaFoldDB" id="C2Y2X0"/>
<comment type="caution">
    <text evidence="1">The sequence shown here is derived from an EMBL/GenBank/DDBJ whole genome shotgun (WGS) entry which is preliminary data.</text>
</comment>
<accession>C2Y2X0</accession>
<gene>
    <name evidence="1" type="ORF">bcere0026_53170</name>
</gene>
<organism evidence="1">
    <name type="scientific">Bacillus mycoides</name>
    <dbReference type="NCBI Taxonomy" id="1405"/>
    <lineage>
        <taxon>Bacteria</taxon>
        <taxon>Bacillati</taxon>
        <taxon>Bacillota</taxon>
        <taxon>Bacilli</taxon>
        <taxon>Bacillales</taxon>
        <taxon>Bacillaceae</taxon>
        <taxon>Bacillus</taxon>
        <taxon>Bacillus cereus group</taxon>
    </lineage>
</organism>
<dbReference type="EMBL" id="ACMP01000158">
    <property type="protein sequence ID" value="EEL67732.1"/>
    <property type="molecule type" value="Genomic_DNA"/>
</dbReference>
<proteinExistence type="predicted"/>